<evidence type="ECO:0000256" key="1">
    <source>
        <dbReference type="SAM" id="MobiDB-lite"/>
    </source>
</evidence>
<gene>
    <name evidence="2" type="ORF">AAFC00_001490</name>
</gene>
<comment type="caution">
    <text evidence="2">The sequence shown here is derived from an EMBL/GenBank/DDBJ whole genome shotgun (WGS) entry which is preliminary data.</text>
</comment>
<evidence type="ECO:0000313" key="3">
    <source>
        <dbReference type="Proteomes" id="UP001562354"/>
    </source>
</evidence>
<dbReference type="Proteomes" id="UP001562354">
    <property type="component" value="Unassembled WGS sequence"/>
</dbReference>
<sequence>MTDPTPPANKSDTTWTVDDYEAALAHLEALQDQITALRTTIPSMVRPLAYHPASLSPLTRTATTPSSTTAKSQAFTALKKAAITAVSDARSFRGEWEGEQTRRILEKARESRAIDGDLSRGRDVPVFGWIDARGGGERRGVGGMEGDGLQQKGVEGEIEGDVKMEVKMEESP</sequence>
<organism evidence="2 3">
    <name type="scientific">Neodothiora populina</name>
    <dbReference type="NCBI Taxonomy" id="2781224"/>
    <lineage>
        <taxon>Eukaryota</taxon>
        <taxon>Fungi</taxon>
        <taxon>Dikarya</taxon>
        <taxon>Ascomycota</taxon>
        <taxon>Pezizomycotina</taxon>
        <taxon>Dothideomycetes</taxon>
        <taxon>Dothideomycetidae</taxon>
        <taxon>Dothideales</taxon>
        <taxon>Dothioraceae</taxon>
        <taxon>Neodothiora</taxon>
    </lineage>
</organism>
<dbReference type="EMBL" id="JBFMKM010000003">
    <property type="protein sequence ID" value="KAL1311312.1"/>
    <property type="molecule type" value="Genomic_DNA"/>
</dbReference>
<protein>
    <recommendedName>
        <fullName evidence="4">Mediator complex subunit 11</fullName>
    </recommendedName>
</protein>
<proteinExistence type="predicted"/>
<feature type="region of interest" description="Disordered" evidence="1">
    <location>
        <begin position="138"/>
        <end position="172"/>
    </location>
</feature>
<name>A0ABR3PP22_9PEZI</name>
<feature type="compositionally biased region" description="Basic and acidic residues" evidence="1">
    <location>
        <begin position="160"/>
        <end position="172"/>
    </location>
</feature>
<evidence type="ECO:0008006" key="4">
    <source>
        <dbReference type="Google" id="ProtNLM"/>
    </source>
</evidence>
<dbReference type="RefSeq" id="XP_069204161.1">
    <property type="nucleotide sequence ID" value="XM_069348550.1"/>
</dbReference>
<dbReference type="GeneID" id="95975193"/>
<accession>A0ABR3PP22</accession>
<reference evidence="2 3" key="1">
    <citation type="submission" date="2024-07" db="EMBL/GenBank/DDBJ databases">
        <title>Draft sequence of the Neodothiora populina.</title>
        <authorList>
            <person name="Drown D.D."/>
            <person name="Schuette U.S."/>
            <person name="Buechlein A.B."/>
            <person name="Rusch D.R."/>
            <person name="Winton L.W."/>
            <person name="Adams G.A."/>
        </authorList>
    </citation>
    <scope>NUCLEOTIDE SEQUENCE [LARGE SCALE GENOMIC DNA]</scope>
    <source>
        <strain evidence="2 3">CPC 39397</strain>
    </source>
</reference>
<keyword evidence="3" id="KW-1185">Reference proteome</keyword>
<evidence type="ECO:0000313" key="2">
    <source>
        <dbReference type="EMBL" id="KAL1311312.1"/>
    </source>
</evidence>